<evidence type="ECO:0000313" key="1">
    <source>
        <dbReference type="EMBL" id="EJT77480.1"/>
    </source>
</evidence>
<name>J8US52_GAET3</name>
<dbReference type="VEuPathDB" id="FungiDB:GGTG_02589"/>
<protein>
    <submittedName>
        <fullName evidence="1 2">Uncharacterized protein</fullName>
    </submittedName>
</protein>
<dbReference type="EnsemblFungi" id="EJT77480">
    <property type="protein sequence ID" value="EJT77480"/>
    <property type="gene ID" value="GGTG_02589"/>
</dbReference>
<evidence type="ECO:0000313" key="2">
    <source>
        <dbReference type="EnsemblFungi" id="EJT77480"/>
    </source>
</evidence>
<reference evidence="1" key="2">
    <citation type="submission" date="2010-07" db="EMBL/GenBank/DDBJ databases">
        <authorList>
            <consortium name="The Broad Institute Genome Sequencing Platform"/>
            <consortium name="Broad Institute Genome Sequencing Center for Infectious Disease"/>
            <person name="Ma L.-J."/>
            <person name="Dead R."/>
            <person name="Young S."/>
            <person name="Zeng Q."/>
            <person name="Koehrsen M."/>
            <person name="Alvarado L."/>
            <person name="Berlin A."/>
            <person name="Chapman S.B."/>
            <person name="Chen Z."/>
            <person name="Freedman E."/>
            <person name="Gellesch M."/>
            <person name="Goldberg J."/>
            <person name="Griggs A."/>
            <person name="Gujja S."/>
            <person name="Heilman E.R."/>
            <person name="Heiman D."/>
            <person name="Hepburn T."/>
            <person name="Howarth C."/>
            <person name="Jen D."/>
            <person name="Larson L."/>
            <person name="Mehta T."/>
            <person name="Neiman D."/>
            <person name="Pearson M."/>
            <person name="Roberts A."/>
            <person name="Saif S."/>
            <person name="Shea T."/>
            <person name="Shenoy N."/>
            <person name="Sisk P."/>
            <person name="Stolte C."/>
            <person name="Sykes S."/>
            <person name="Walk T."/>
            <person name="White J."/>
            <person name="Yandava C."/>
            <person name="Haas B."/>
            <person name="Nusbaum C."/>
            <person name="Birren B."/>
        </authorList>
    </citation>
    <scope>NUCLEOTIDE SEQUENCE</scope>
    <source>
        <strain evidence="1">R3-111a-1</strain>
    </source>
</reference>
<keyword evidence="3" id="KW-1185">Reference proteome</keyword>
<dbReference type="GeneID" id="20343047"/>
<reference evidence="2" key="4">
    <citation type="journal article" date="2015" name="G3 (Bethesda)">
        <title>Genome sequences of three phytopathogenic species of the Magnaporthaceae family of fungi.</title>
        <authorList>
            <person name="Okagaki L.H."/>
            <person name="Nunes C.C."/>
            <person name="Sailsbery J."/>
            <person name="Clay B."/>
            <person name="Brown D."/>
            <person name="John T."/>
            <person name="Oh Y."/>
            <person name="Young N."/>
            <person name="Fitzgerald M."/>
            <person name="Haas B.J."/>
            <person name="Zeng Q."/>
            <person name="Young S."/>
            <person name="Adiconis X."/>
            <person name="Fan L."/>
            <person name="Levin J.Z."/>
            <person name="Mitchell T.K."/>
            <person name="Okubara P.A."/>
            <person name="Farman M.L."/>
            <person name="Kohn L.M."/>
            <person name="Birren B."/>
            <person name="Ma L.-J."/>
            <person name="Dean R.A."/>
        </authorList>
    </citation>
    <scope>NUCLEOTIDE SEQUENCE</scope>
    <source>
        <strain evidence="2">R3-111a-1</strain>
    </source>
</reference>
<reference evidence="3" key="1">
    <citation type="submission" date="2010-07" db="EMBL/GenBank/DDBJ databases">
        <title>The genome sequence of Gaeumannomyces graminis var. tritici strain R3-111a-1.</title>
        <authorList>
            <consortium name="The Broad Institute Genome Sequencing Platform"/>
            <person name="Ma L.-J."/>
            <person name="Dead R."/>
            <person name="Young S."/>
            <person name="Zeng Q."/>
            <person name="Koehrsen M."/>
            <person name="Alvarado L."/>
            <person name="Berlin A."/>
            <person name="Chapman S.B."/>
            <person name="Chen Z."/>
            <person name="Freedman E."/>
            <person name="Gellesch M."/>
            <person name="Goldberg J."/>
            <person name="Griggs A."/>
            <person name="Gujja S."/>
            <person name="Heilman E.R."/>
            <person name="Heiman D."/>
            <person name="Hepburn T."/>
            <person name="Howarth C."/>
            <person name="Jen D."/>
            <person name="Larson L."/>
            <person name="Mehta T."/>
            <person name="Neiman D."/>
            <person name="Pearson M."/>
            <person name="Roberts A."/>
            <person name="Saif S."/>
            <person name="Shea T."/>
            <person name="Shenoy N."/>
            <person name="Sisk P."/>
            <person name="Stolte C."/>
            <person name="Sykes S."/>
            <person name="Walk T."/>
            <person name="White J."/>
            <person name="Yandava C."/>
            <person name="Haas B."/>
            <person name="Nusbaum C."/>
            <person name="Birren B."/>
        </authorList>
    </citation>
    <scope>NUCLEOTIDE SEQUENCE [LARGE SCALE GENOMIC DNA]</scope>
    <source>
        <strain evidence="3">R3-111a-1</strain>
    </source>
</reference>
<reference evidence="2" key="5">
    <citation type="submission" date="2018-04" db="UniProtKB">
        <authorList>
            <consortium name="EnsemblFungi"/>
        </authorList>
    </citation>
    <scope>IDENTIFICATION</scope>
    <source>
        <strain evidence="2">R3-111a-1</strain>
    </source>
</reference>
<feature type="non-terminal residue" evidence="1">
    <location>
        <position position="1"/>
    </location>
</feature>
<gene>
    <name evidence="2" type="primary">20343047</name>
    <name evidence="1" type="ORF">GGTG_02589</name>
</gene>
<accession>J8US52</accession>
<dbReference type="RefSeq" id="XP_009218625.1">
    <property type="nucleotide sequence ID" value="XM_009220361.1"/>
</dbReference>
<sequence length="99" mass="11417">FNVKSFAAFPNARFWALFVSVISKSNLFEPFKFALPKTVIFRFVKNLTNAFKAFLLKYFKRAKLKPGKEKFTAIITVFEHKLKNPSLDSIVGNGLKCFF</sequence>
<organism evidence="1">
    <name type="scientific">Gaeumannomyces tritici (strain R3-111a-1)</name>
    <name type="common">Wheat and barley take-all root rot fungus</name>
    <name type="synonym">Gaeumannomyces graminis var. tritici</name>
    <dbReference type="NCBI Taxonomy" id="644352"/>
    <lineage>
        <taxon>Eukaryota</taxon>
        <taxon>Fungi</taxon>
        <taxon>Dikarya</taxon>
        <taxon>Ascomycota</taxon>
        <taxon>Pezizomycotina</taxon>
        <taxon>Sordariomycetes</taxon>
        <taxon>Sordariomycetidae</taxon>
        <taxon>Magnaporthales</taxon>
        <taxon>Magnaporthaceae</taxon>
        <taxon>Gaeumannomyces</taxon>
    </lineage>
</organism>
<proteinExistence type="predicted"/>
<dbReference type="AlphaFoldDB" id="J8US52"/>
<dbReference type="Proteomes" id="UP000006039">
    <property type="component" value="Unassembled WGS sequence"/>
</dbReference>
<evidence type="ECO:0000313" key="3">
    <source>
        <dbReference type="Proteomes" id="UP000006039"/>
    </source>
</evidence>
<dbReference type="EMBL" id="GL385396">
    <property type="protein sequence ID" value="EJT77480.1"/>
    <property type="molecule type" value="Genomic_DNA"/>
</dbReference>
<reference evidence="1" key="3">
    <citation type="submission" date="2010-09" db="EMBL/GenBank/DDBJ databases">
        <title>Annotation of Gaeumannomyces graminis var. tritici R3-111a-1.</title>
        <authorList>
            <consortium name="The Broad Institute Genome Sequencing Platform"/>
            <person name="Ma L.-J."/>
            <person name="Dead R."/>
            <person name="Young S.K."/>
            <person name="Zeng Q."/>
            <person name="Gargeya S."/>
            <person name="Fitzgerald M."/>
            <person name="Haas B."/>
            <person name="Abouelleil A."/>
            <person name="Alvarado L."/>
            <person name="Arachchi H.M."/>
            <person name="Berlin A."/>
            <person name="Brown A."/>
            <person name="Chapman S.B."/>
            <person name="Chen Z."/>
            <person name="Dunbar C."/>
            <person name="Freedman E."/>
            <person name="Gearin G."/>
            <person name="Gellesch M."/>
            <person name="Goldberg J."/>
            <person name="Griggs A."/>
            <person name="Gujja S."/>
            <person name="Heiman D."/>
            <person name="Howarth C."/>
            <person name="Larson L."/>
            <person name="Lui A."/>
            <person name="MacDonald P.J.P."/>
            <person name="Mehta T."/>
            <person name="Montmayeur A."/>
            <person name="Murphy C."/>
            <person name="Neiman D."/>
            <person name="Pearson M."/>
            <person name="Priest M."/>
            <person name="Roberts A."/>
            <person name="Saif S."/>
            <person name="Shea T."/>
            <person name="Shenoy N."/>
            <person name="Sisk P."/>
            <person name="Stolte C."/>
            <person name="Sykes S."/>
            <person name="Yandava C."/>
            <person name="Wortman J."/>
            <person name="Nusbaum C."/>
            <person name="Birren B."/>
        </authorList>
    </citation>
    <scope>NUCLEOTIDE SEQUENCE</scope>
    <source>
        <strain evidence="1">R3-111a-1</strain>
    </source>
</reference>